<comment type="subcellular location">
    <subcellularLocation>
        <location evidence="2 10">Cytoplasm</location>
    </subcellularLocation>
</comment>
<dbReference type="GO" id="GO:0008160">
    <property type="term" value="F:protein tyrosine phosphatase activator activity"/>
    <property type="evidence" value="ECO:0007669"/>
    <property type="project" value="TreeGrafter"/>
</dbReference>
<dbReference type="GO" id="GO:0000159">
    <property type="term" value="C:protein phosphatase type 2A complex"/>
    <property type="evidence" value="ECO:0007669"/>
    <property type="project" value="TreeGrafter"/>
</dbReference>
<reference evidence="12" key="1">
    <citation type="submission" date="2017-02" db="UniProtKB">
        <authorList>
            <consortium name="WormBaseParasite"/>
        </authorList>
    </citation>
    <scope>IDENTIFICATION</scope>
</reference>
<sequence>MSETGCFVVPQKKIATVFDLEKWCHSKASAVHPLGYADYMAMLHELNDSVKGVDSTEDIPISQNVINALEMLNNFQLLILECPPKTMKVPRYGNLAYADWHQRLTEVANDAVSELLPQEKKAAYAELVPYILDSFGNPIRIDYGTGHEAAFLMFVMCLKKLGVFTPDDSKALVLRLFAKYLDLVRTLQTTYHMEPAGSHGNPQLLTPESYLLPEMVEKCAPNNLFFDAVKFILKTKTGPFHEHSYQLWNISAVCTWEKVNSGMFKKYDAEVLKKFPVVQHFLFGSLMSIEPCGDIIDPNLKKANEICRKSDAKAASEKQ</sequence>
<evidence type="ECO:0000256" key="3">
    <source>
        <dbReference type="ARBA" id="ARBA00011019"/>
    </source>
</evidence>
<dbReference type="Pfam" id="PF03095">
    <property type="entry name" value="PTPA"/>
    <property type="match status" value="2"/>
</dbReference>
<protein>
    <recommendedName>
        <fullName evidence="8 10">Serine/threonine-protein phosphatase 2A activator</fullName>
        <ecNumber evidence="4 10">5.2.1.8</ecNumber>
    </recommendedName>
    <alternativeName>
        <fullName evidence="9 10">Phosphotyrosyl phosphatase activator</fullName>
    </alternativeName>
</protein>
<evidence type="ECO:0000256" key="2">
    <source>
        <dbReference type="ARBA" id="ARBA00004496"/>
    </source>
</evidence>
<dbReference type="InterPro" id="IPR004327">
    <property type="entry name" value="Phstyr_phstse_ac"/>
</dbReference>
<dbReference type="PANTHER" id="PTHR10012">
    <property type="entry name" value="SERINE/THREONINE-PROTEIN PHOSPHATASE 2A REGULATORY SUBUNIT B"/>
    <property type="match status" value="1"/>
</dbReference>
<organism evidence="11 12">
    <name type="scientific">Syphacia muris</name>
    <dbReference type="NCBI Taxonomy" id="451379"/>
    <lineage>
        <taxon>Eukaryota</taxon>
        <taxon>Metazoa</taxon>
        <taxon>Ecdysozoa</taxon>
        <taxon>Nematoda</taxon>
        <taxon>Chromadorea</taxon>
        <taxon>Rhabditida</taxon>
        <taxon>Spirurina</taxon>
        <taxon>Oxyuridomorpha</taxon>
        <taxon>Oxyuroidea</taxon>
        <taxon>Oxyuridae</taxon>
        <taxon>Syphacia</taxon>
    </lineage>
</organism>
<accession>A0A0N5AAL0</accession>
<proteinExistence type="inferred from homology"/>
<evidence type="ECO:0000256" key="5">
    <source>
        <dbReference type="ARBA" id="ARBA00022490"/>
    </source>
</evidence>
<dbReference type="GO" id="GO:0007052">
    <property type="term" value="P:mitotic spindle organization"/>
    <property type="evidence" value="ECO:0007669"/>
    <property type="project" value="TreeGrafter"/>
</dbReference>
<dbReference type="CDD" id="cd04087">
    <property type="entry name" value="PTPA"/>
    <property type="match status" value="1"/>
</dbReference>
<keyword evidence="7 10" id="KW-0413">Isomerase</keyword>
<evidence type="ECO:0000256" key="10">
    <source>
        <dbReference type="RuleBase" id="RU361210"/>
    </source>
</evidence>
<dbReference type="STRING" id="451379.A0A0N5AAL0"/>
<dbReference type="GO" id="GO:0005737">
    <property type="term" value="C:cytoplasm"/>
    <property type="evidence" value="ECO:0007669"/>
    <property type="project" value="UniProtKB-SubCell"/>
</dbReference>
<keyword evidence="5 10" id="KW-0963">Cytoplasm</keyword>
<dbReference type="InterPro" id="IPR043170">
    <property type="entry name" value="PTPA_C_lid"/>
</dbReference>
<evidence type="ECO:0000256" key="7">
    <source>
        <dbReference type="ARBA" id="ARBA00023235"/>
    </source>
</evidence>
<keyword evidence="6 10" id="KW-0697">Rotamase</keyword>
<name>A0A0N5AAL0_9BILA</name>
<comment type="function">
    <text evidence="10">PPIases accelerate the folding of proteins. It catalyzes the cis-trans isomerization of proline imidic peptide bonds in oligopeptides.</text>
</comment>
<evidence type="ECO:0000313" key="12">
    <source>
        <dbReference type="WBParaSite" id="SMUV_0000118601-mRNA-1"/>
    </source>
</evidence>
<dbReference type="AlphaFoldDB" id="A0A0N5AAL0"/>
<dbReference type="SUPFAM" id="SSF140984">
    <property type="entry name" value="PTPA-like"/>
    <property type="match status" value="1"/>
</dbReference>
<dbReference type="PANTHER" id="PTHR10012:SF0">
    <property type="entry name" value="SERINE_THREONINE-PROTEIN PHOSPHATASE 2A ACTIVATOR"/>
    <property type="match status" value="1"/>
</dbReference>
<dbReference type="InterPro" id="IPR037218">
    <property type="entry name" value="PTPA_sf"/>
</dbReference>
<evidence type="ECO:0000256" key="1">
    <source>
        <dbReference type="ARBA" id="ARBA00000971"/>
    </source>
</evidence>
<dbReference type="Proteomes" id="UP000046393">
    <property type="component" value="Unplaced"/>
</dbReference>
<dbReference type="WBParaSite" id="SMUV_0000118601-mRNA-1">
    <property type="protein sequence ID" value="SMUV_0000118601-mRNA-1"/>
    <property type="gene ID" value="SMUV_0000118601"/>
</dbReference>
<evidence type="ECO:0000256" key="8">
    <source>
        <dbReference type="ARBA" id="ARBA00044786"/>
    </source>
</evidence>
<evidence type="ECO:0000256" key="9">
    <source>
        <dbReference type="ARBA" id="ARBA00044820"/>
    </source>
</evidence>
<comment type="similarity">
    <text evidence="3 10">Belongs to the PTPA-type PPIase family.</text>
</comment>
<evidence type="ECO:0000256" key="6">
    <source>
        <dbReference type="ARBA" id="ARBA00023110"/>
    </source>
</evidence>
<dbReference type="GO" id="GO:0003755">
    <property type="term" value="F:peptidyl-prolyl cis-trans isomerase activity"/>
    <property type="evidence" value="ECO:0007669"/>
    <property type="project" value="UniProtKB-KW"/>
</dbReference>
<evidence type="ECO:0000256" key="4">
    <source>
        <dbReference type="ARBA" id="ARBA00013194"/>
    </source>
</evidence>
<dbReference type="PIRSF" id="PIRSF016325">
    <property type="entry name" value="Phstyr_phstse_ac"/>
    <property type="match status" value="1"/>
</dbReference>
<dbReference type="EC" id="5.2.1.8" evidence="4 10"/>
<evidence type="ECO:0000313" key="11">
    <source>
        <dbReference type="Proteomes" id="UP000046393"/>
    </source>
</evidence>
<dbReference type="GO" id="GO:0005634">
    <property type="term" value="C:nucleus"/>
    <property type="evidence" value="ECO:0007669"/>
    <property type="project" value="TreeGrafter"/>
</dbReference>
<comment type="catalytic activity">
    <reaction evidence="1 10">
        <text>[protein]-peptidylproline (omega=180) = [protein]-peptidylproline (omega=0)</text>
        <dbReference type="Rhea" id="RHEA:16237"/>
        <dbReference type="Rhea" id="RHEA-COMP:10747"/>
        <dbReference type="Rhea" id="RHEA-COMP:10748"/>
        <dbReference type="ChEBI" id="CHEBI:83833"/>
        <dbReference type="ChEBI" id="CHEBI:83834"/>
        <dbReference type="EC" id="5.2.1.8"/>
    </reaction>
</comment>
<dbReference type="Gene3D" id="1.20.120.1150">
    <property type="match status" value="1"/>
</dbReference>
<keyword evidence="11" id="KW-1185">Reference proteome</keyword>